<feature type="non-terminal residue" evidence="1">
    <location>
        <position position="204"/>
    </location>
</feature>
<dbReference type="Proteomes" id="UP001152795">
    <property type="component" value="Unassembled WGS sequence"/>
</dbReference>
<evidence type="ECO:0000313" key="1">
    <source>
        <dbReference type="EMBL" id="CAB3994393.1"/>
    </source>
</evidence>
<reference evidence="1" key="1">
    <citation type="submission" date="2020-04" db="EMBL/GenBank/DDBJ databases">
        <authorList>
            <person name="Alioto T."/>
            <person name="Alioto T."/>
            <person name="Gomez Garrido J."/>
        </authorList>
    </citation>
    <scope>NUCLEOTIDE SEQUENCE</scope>
    <source>
        <strain evidence="1">A484AB</strain>
    </source>
</reference>
<dbReference type="InterPro" id="IPR036034">
    <property type="entry name" value="PDZ_sf"/>
</dbReference>
<proteinExistence type="predicted"/>
<name>A0A6S7GRK3_PARCT</name>
<dbReference type="EMBL" id="CACRXK020002452">
    <property type="protein sequence ID" value="CAB3994393.1"/>
    <property type="molecule type" value="Genomic_DNA"/>
</dbReference>
<gene>
    <name evidence="1" type="ORF">PACLA_8A002386</name>
</gene>
<organism evidence="1 2">
    <name type="scientific">Paramuricea clavata</name>
    <name type="common">Red gorgonian</name>
    <name type="synonym">Violescent sea-whip</name>
    <dbReference type="NCBI Taxonomy" id="317549"/>
    <lineage>
        <taxon>Eukaryota</taxon>
        <taxon>Metazoa</taxon>
        <taxon>Cnidaria</taxon>
        <taxon>Anthozoa</taxon>
        <taxon>Octocorallia</taxon>
        <taxon>Malacalcyonacea</taxon>
        <taxon>Plexauridae</taxon>
        <taxon>Paramuricea</taxon>
    </lineage>
</organism>
<dbReference type="SUPFAM" id="SSF50156">
    <property type="entry name" value="PDZ domain-like"/>
    <property type="match status" value="1"/>
</dbReference>
<dbReference type="OrthoDB" id="10688807at2759"/>
<comment type="caution">
    <text evidence="1">The sequence shown here is derived from an EMBL/GenBank/DDBJ whole genome shotgun (WGS) entry which is preliminary data.</text>
</comment>
<dbReference type="AlphaFoldDB" id="A0A6S7GRK3"/>
<keyword evidence="2" id="KW-1185">Reference proteome</keyword>
<accession>A0A6S7GRK3</accession>
<protein>
    <submittedName>
        <fullName evidence="1">---NA</fullName>
    </submittedName>
</protein>
<evidence type="ECO:0000313" key="2">
    <source>
        <dbReference type="Proteomes" id="UP001152795"/>
    </source>
</evidence>
<sequence length="204" mass="22473">MKTLRILPLLVVVFLSQIPHADAATCTTEFILAVVFGSVLALVLIILLLYCCIKRCLNRRSKPPASTKSLVSSVEEGGSRRFGNPSMDFSIGDVELEERRREEHRNICSQCHQRMIRANIEMPTAIENSGMTSSEERLPVNGSFSASGSLSPVDEPRIFVFVEKNPGESLGLYLVPFEDEPLTGLYVKTIVAGKSAARLQVFDA</sequence>